<feature type="compositionally biased region" description="Low complexity" evidence="1">
    <location>
        <begin position="548"/>
        <end position="560"/>
    </location>
</feature>
<protein>
    <submittedName>
        <fullName evidence="2">Uncharacterized protein</fullName>
    </submittedName>
</protein>
<feature type="region of interest" description="Disordered" evidence="1">
    <location>
        <begin position="548"/>
        <end position="661"/>
    </location>
</feature>
<accession>A0A6G8IEC0</accession>
<dbReference type="Proteomes" id="UP000503162">
    <property type="component" value="Chromosome"/>
</dbReference>
<dbReference type="AlphaFoldDB" id="A0A6G8IEC0"/>
<evidence type="ECO:0000313" key="2">
    <source>
        <dbReference type="EMBL" id="QIM51537.1"/>
    </source>
</evidence>
<evidence type="ECO:0000313" key="3">
    <source>
        <dbReference type="Proteomes" id="UP000503162"/>
    </source>
</evidence>
<feature type="compositionally biased region" description="Basic and acidic residues" evidence="1">
    <location>
        <begin position="586"/>
        <end position="627"/>
    </location>
</feature>
<name>A0A6G8IEC0_9BURK</name>
<gene>
    <name evidence="2" type="ORF">G9Q37_04980</name>
</gene>
<feature type="region of interest" description="Disordered" evidence="1">
    <location>
        <begin position="1"/>
        <end position="58"/>
    </location>
</feature>
<dbReference type="EMBL" id="CP049989">
    <property type="protein sequence ID" value="QIM51537.1"/>
    <property type="molecule type" value="Genomic_DNA"/>
</dbReference>
<sequence>MSKTDPQVKPLSPGRQSHSHSRSHSDSGPTGAGEPPGEQASLLGPEASDSEVPVPPYRPVPYRPGLSKLLVLSRLGQDEDLPEDVLHTARQRVPLSVREAVAQPAEVEVPSWASQFGFNYLAGAGVFSASFAIGSLLSALIAPHSVAAASAVYGLVAPTLHGTLGEAVGGMVRANWGAAYGSPDSAAWQTYTDALSDWIAASIGGTPAEREDACERMNAVVLATWERLGRPARMDHLAGAVPGELRDRPIDALTVAGIAGRSFLVDDAAFLWFAIAYMGAGRVAIEILDAVAAGSTAWGMQQAYTFSMANFVNHLCFGVAVGGSLTAVQQNVSRTLLPGATRPDGGVQTRRAREAKIAARQARIDALDDFRAEHLRRHIQILDALPELSEAQHTLLLALQEGDATITAAIAAHRKAIAQLERLGESGWLARDRKTVRDNLVAMASPGRRLHQGTRVAANVLSLLPYVTQMKTLAATNLAYAMGVLSQAQGGPGVSDTLARQALYGNLFAGSWLIGSWSLRMPLQFGLKLAAGATTGVARWAQGRGAPAAGGAAEADAAAGHPDRPPADIGLPPLPEIGSAVEFDAEAERSTATRLESGSDSRSAEDAAVERSERAVRGALQHLDEAVRGLGPRAAEDAGYGDMQRSLLRINDPLPPLSETE</sequence>
<reference evidence="2 3" key="1">
    <citation type="submission" date="2020-03" db="EMBL/GenBank/DDBJ databases">
        <title>Hydrogenophaga sp. nov. isolated from cyanobacterial mat.</title>
        <authorList>
            <person name="Thorat V."/>
            <person name="Kirdat K."/>
            <person name="Tiwarekar B."/>
            <person name="Costa E.D."/>
            <person name="Yadav A."/>
        </authorList>
    </citation>
    <scope>NUCLEOTIDE SEQUENCE [LARGE SCALE GENOMIC DNA]</scope>
    <source>
        <strain evidence="2 3">BA0156</strain>
    </source>
</reference>
<keyword evidence="3" id="KW-1185">Reference proteome</keyword>
<dbReference type="RefSeq" id="WP_166225414.1">
    <property type="nucleotide sequence ID" value="NZ_CP049989.1"/>
</dbReference>
<proteinExistence type="predicted"/>
<dbReference type="KEGG" id="hcz:G9Q37_04980"/>
<organism evidence="2 3">
    <name type="scientific">Hydrogenophaga crocea</name>
    <dbReference type="NCBI Taxonomy" id="2716225"/>
    <lineage>
        <taxon>Bacteria</taxon>
        <taxon>Pseudomonadati</taxon>
        <taxon>Pseudomonadota</taxon>
        <taxon>Betaproteobacteria</taxon>
        <taxon>Burkholderiales</taxon>
        <taxon>Comamonadaceae</taxon>
        <taxon>Hydrogenophaga</taxon>
    </lineage>
</organism>
<evidence type="ECO:0000256" key="1">
    <source>
        <dbReference type="SAM" id="MobiDB-lite"/>
    </source>
</evidence>